<comment type="caution">
    <text evidence="1">The sequence shown here is derived from an EMBL/GenBank/DDBJ whole genome shotgun (WGS) entry which is preliminary data.</text>
</comment>
<evidence type="ECO:0000313" key="1">
    <source>
        <dbReference type="EMBL" id="TDG25897.1"/>
    </source>
</evidence>
<proteinExistence type="predicted"/>
<organism evidence="1 2">
    <name type="scientific">Paraburkholderia silviterrae</name>
    <dbReference type="NCBI Taxonomy" id="2528715"/>
    <lineage>
        <taxon>Bacteria</taxon>
        <taxon>Pseudomonadati</taxon>
        <taxon>Pseudomonadota</taxon>
        <taxon>Betaproteobacteria</taxon>
        <taxon>Burkholderiales</taxon>
        <taxon>Burkholderiaceae</taxon>
        <taxon>Paraburkholderia</taxon>
    </lineage>
</organism>
<gene>
    <name evidence="1" type="ORF">EYW47_00565</name>
</gene>
<accession>A0A4R5MFT5</accession>
<protein>
    <submittedName>
        <fullName evidence="1">Uncharacterized protein</fullName>
    </submittedName>
</protein>
<dbReference type="Proteomes" id="UP000295722">
    <property type="component" value="Unassembled WGS sequence"/>
</dbReference>
<sequence length="199" mass="22417">MAFEYERQLTKLLHVNLRTEKHGDQEVPAIDLRFRYTASNNSLVMFSPTLKSSLFEKEDSPQKQINPDPDHLTVVKNPKMGPVRWDETYECARVVIHIGASGKEDVVLNDCKVNKWLIEVKAGGTVIYEYRVQANANEKEIAKIAGLLNHEIFVTLDPEGGEAEEEKPDTGKGANEIAEELRAARSRGGRGRRQLSMVE</sequence>
<dbReference type="AlphaFoldDB" id="A0A4R5MFT5"/>
<name>A0A4R5MFT5_9BURK</name>
<dbReference type="RefSeq" id="WP_133192949.1">
    <property type="nucleotide sequence ID" value="NZ_JBHUCW010000015.1"/>
</dbReference>
<dbReference type="EMBL" id="SMRP01000001">
    <property type="protein sequence ID" value="TDG25897.1"/>
    <property type="molecule type" value="Genomic_DNA"/>
</dbReference>
<dbReference type="OrthoDB" id="9033198at2"/>
<evidence type="ECO:0000313" key="2">
    <source>
        <dbReference type="Proteomes" id="UP000295722"/>
    </source>
</evidence>
<keyword evidence="2" id="KW-1185">Reference proteome</keyword>
<reference evidence="1 2" key="1">
    <citation type="submission" date="2019-03" db="EMBL/GenBank/DDBJ databases">
        <title>Paraburkholderia sp. 4M-K11, isolated from subtropical forest soil.</title>
        <authorList>
            <person name="Gao Z.-H."/>
            <person name="Qiu L.-H."/>
        </authorList>
    </citation>
    <scope>NUCLEOTIDE SEQUENCE [LARGE SCALE GENOMIC DNA]</scope>
    <source>
        <strain evidence="1 2">4M-K11</strain>
    </source>
</reference>